<proteinExistence type="predicted"/>
<name>A0A1H2LWE7_9ACTN</name>
<evidence type="ECO:0000256" key="2">
    <source>
        <dbReference type="ARBA" id="ARBA00022491"/>
    </source>
</evidence>
<dbReference type="InterPro" id="IPR050313">
    <property type="entry name" value="Carb_Metab_HTH_regulators"/>
</dbReference>
<dbReference type="GO" id="GO:0003700">
    <property type="term" value="F:DNA-binding transcription factor activity"/>
    <property type="evidence" value="ECO:0007669"/>
    <property type="project" value="InterPro"/>
</dbReference>
<dbReference type="SMART" id="SM01134">
    <property type="entry name" value="DeoRC"/>
    <property type="match status" value="1"/>
</dbReference>
<evidence type="ECO:0000313" key="7">
    <source>
        <dbReference type="EMBL" id="SDU85269.1"/>
    </source>
</evidence>
<evidence type="ECO:0000256" key="1">
    <source>
        <dbReference type="ARBA" id="ARBA00021390"/>
    </source>
</evidence>
<keyword evidence="3" id="KW-0805">Transcription regulation</keyword>
<keyword evidence="4" id="KW-0804">Transcription</keyword>
<dbReference type="InterPro" id="IPR036390">
    <property type="entry name" value="WH_DNA-bd_sf"/>
</dbReference>
<dbReference type="SUPFAM" id="SSF46785">
    <property type="entry name" value="Winged helix' DNA-binding domain"/>
    <property type="match status" value="1"/>
</dbReference>
<dbReference type="SMART" id="SM00420">
    <property type="entry name" value="HTH_DEOR"/>
    <property type="match status" value="1"/>
</dbReference>
<dbReference type="AlphaFoldDB" id="A0A1H2LWE7"/>
<gene>
    <name evidence="7" type="ORF">SAMN04488544_0970</name>
</gene>
<dbReference type="Gene3D" id="1.10.10.10">
    <property type="entry name" value="Winged helix-like DNA-binding domain superfamily/Winged helix DNA-binding domain"/>
    <property type="match status" value="1"/>
</dbReference>
<dbReference type="STRING" id="546874.SAMN04488544_0970"/>
<keyword evidence="8" id="KW-1185">Reference proteome</keyword>
<dbReference type="OrthoDB" id="7688673at2"/>
<reference evidence="8" key="1">
    <citation type="submission" date="2016-10" db="EMBL/GenBank/DDBJ databases">
        <authorList>
            <person name="Varghese N."/>
            <person name="Submissions S."/>
        </authorList>
    </citation>
    <scope>NUCLEOTIDE SEQUENCE [LARGE SCALE GENOMIC DNA]</scope>
    <source>
        <strain evidence="8">DSM 21743</strain>
    </source>
</reference>
<dbReference type="EMBL" id="LT629799">
    <property type="protein sequence ID" value="SDU85269.1"/>
    <property type="molecule type" value="Genomic_DNA"/>
</dbReference>
<dbReference type="Proteomes" id="UP000198825">
    <property type="component" value="Chromosome I"/>
</dbReference>
<dbReference type="PANTHER" id="PTHR30363:SF4">
    <property type="entry name" value="GLYCEROL-3-PHOSPHATE REGULON REPRESSOR"/>
    <property type="match status" value="1"/>
</dbReference>
<dbReference type="Pfam" id="PF08220">
    <property type="entry name" value="HTH_DeoR"/>
    <property type="match status" value="1"/>
</dbReference>
<evidence type="ECO:0000256" key="3">
    <source>
        <dbReference type="ARBA" id="ARBA00023015"/>
    </source>
</evidence>
<protein>
    <recommendedName>
        <fullName evidence="1">Lactose phosphotransferase system repressor</fullName>
    </recommendedName>
</protein>
<evidence type="ECO:0000313" key="8">
    <source>
        <dbReference type="Proteomes" id="UP000198825"/>
    </source>
</evidence>
<keyword evidence="2" id="KW-0678">Repressor</keyword>
<feature type="domain" description="HTH deoR-type" evidence="6">
    <location>
        <begin position="10"/>
        <end position="65"/>
    </location>
</feature>
<dbReference type="Pfam" id="PF00455">
    <property type="entry name" value="DeoRC"/>
    <property type="match status" value="1"/>
</dbReference>
<dbReference type="PRINTS" id="PR00037">
    <property type="entry name" value="HTHLACR"/>
</dbReference>
<dbReference type="InterPro" id="IPR001034">
    <property type="entry name" value="DeoR_HTH"/>
</dbReference>
<evidence type="ECO:0000256" key="5">
    <source>
        <dbReference type="ARBA" id="ARBA00024937"/>
    </source>
</evidence>
<dbReference type="InterPro" id="IPR014036">
    <property type="entry name" value="DeoR-like_C"/>
</dbReference>
<dbReference type="InterPro" id="IPR037171">
    <property type="entry name" value="NagB/RpiA_transferase-like"/>
</dbReference>
<accession>A0A1H2LWE7</accession>
<dbReference type="PANTHER" id="PTHR30363">
    <property type="entry name" value="HTH-TYPE TRANSCRIPTIONAL REGULATOR SRLR-RELATED"/>
    <property type="match status" value="1"/>
</dbReference>
<comment type="function">
    <text evidence="5">Repressor of the lactose catabolism operon. Galactose-6-phosphate is the inducer.</text>
</comment>
<dbReference type="InterPro" id="IPR036388">
    <property type="entry name" value="WH-like_DNA-bd_sf"/>
</dbReference>
<organism evidence="7 8">
    <name type="scientific">Microlunatus sagamiharensis</name>
    <dbReference type="NCBI Taxonomy" id="546874"/>
    <lineage>
        <taxon>Bacteria</taxon>
        <taxon>Bacillati</taxon>
        <taxon>Actinomycetota</taxon>
        <taxon>Actinomycetes</taxon>
        <taxon>Propionibacteriales</taxon>
        <taxon>Propionibacteriaceae</taxon>
        <taxon>Microlunatus</taxon>
    </lineage>
</organism>
<evidence type="ECO:0000256" key="4">
    <source>
        <dbReference type="ARBA" id="ARBA00023163"/>
    </source>
</evidence>
<evidence type="ECO:0000259" key="6">
    <source>
        <dbReference type="PROSITE" id="PS51000"/>
    </source>
</evidence>
<sequence>MTALTRYPPERQRAIADFLLAQEDRRATVTQISEHLEVTTETVRRDLDTLERRGLLRRVRGGAQLLDAVPFEVALAARHAEQHEDKRRIATRLAEELPHDGVLVLDSGSLTLFAAQAVPRDAVLTVVTNNLPAARHLADHPGVQVITLPGMVRGLTSAAVDAWTSRRLQSLTVDVAVVGVNGMSAAQGLTTTNPEEASAKRAMLLSARRRIVPVISGKLGRNSFCSFAAVSELDLVLTDAAAPDTIIAELAAAGPEVVVVG</sequence>
<dbReference type="RefSeq" id="WP_091073477.1">
    <property type="nucleotide sequence ID" value="NZ_LT629799.1"/>
</dbReference>
<dbReference type="PROSITE" id="PS51000">
    <property type="entry name" value="HTH_DEOR_2"/>
    <property type="match status" value="1"/>
</dbReference>
<dbReference type="SUPFAM" id="SSF100950">
    <property type="entry name" value="NagB/RpiA/CoA transferase-like"/>
    <property type="match status" value="1"/>
</dbReference>